<name>A0A4S3K4N1_9GAMM</name>
<dbReference type="RefSeq" id="WP_133880356.1">
    <property type="nucleotide sequence ID" value="NZ_MWIN01000012.1"/>
</dbReference>
<dbReference type="EMBL" id="SOBT01000008">
    <property type="protein sequence ID" value="TDU31797.1"/>
    <property type="molecule type" value="Genomic_DNA"/>
</dbReference>
<dbReference type="Gene3D" id="3.90.550.10">
    <property type="entry name" value="Spore Coat Polysaccharide Biosynthesis Protein SpsA, Chain A"/>
    <property type="match status" value="1"/>
</dbReference>
<keyword evidence="2 5" id="KW-0548">Nucleotidyltransferase</keyword>
<evidence type="ECO:0000256" key="3">
    <source>
        <dbReference type="ARBA" id="ARBA00022741"/>
    </source>
</evidence>
<dbReference type="InterPro" id="IPR029044">
    <property type="entry name" value="Nucleotide-diphossugar_trans"/>
</dbReference>
<dbReference type="UniPathway" id="UPA00071"/>
<accession>A0A4S3K4N1</accession>
<sequence length="216" mass="23308">MWAIVPLKSPHLAKSRLAAVLSPDDRRAYFFELAQRAINALKATRGVERVAVITADEEVAAFARRLGARVLQEAVEAGTAQAFASAIEQLRPHALRRVLMVAGDLPLVSSRALEVVVDASTRHDVVIVPDRFRAGTNVLACSPPDAIAPCFGPDSYSRHLAAARAAKRTHCTLSLDELAFDIDVPADLEHLRLQSRVAVEGLPVLRARLEPATTAA</sequence>
<evidence type="ECO:0000256" key="4">
    <source>
        <dbReference type="ARBA" id="ARBA00023134"/>
    </source>
</evidence>
<comment type="catalytic activity">
    <reaction evidence="5">
        <text>(2R)-3-phosphoglycerate + GTP + H(+) = 3-[(R)-glyceryl]-diphospho-5'-guanosine + diphosphate</text>
        <dbReference type="Rhea" id="RHEA:63440"/>
        <dbReference type="ChEBI" id="CHEBI:15378"/>
        <dbReference type="ChEBI" id="CHEBI:33019"/>
        <dbReference type="ChEBI" id="CHEBI:37565"/>
        <dbReference type="ChEBI" id="CHEBI:58272"/>
        <dbReference type="ChEBI" id="CHEBI:147306"/>
        <dbReference type="EC" id="2.7.7.106"/>
    </reaction>
</comment>
<dbReference type="InterPro" id="IPR002835">
    <property type="entry name" value="CofC"/>
</dbReference>
<evidence type="ECO:0000313" key="7">
    <source>
        <dbReference type="Proteomes" id="UP000295341"/>
    </source>
</evidence>
<keyword evidence="7" id="KW-1185">Reference proteome</keyword>
<gene>
    <name evidence="5" type="primary">fbiD</name>
    <name evidence="6" type="ORF">DFR24_1179</name>
</gene>
<dbReference type="EC" id="2.7.7.106" evidence="5"/>
<dbReference type="GO" id="GO:0043814">
    <property type="term" value="F:phospholactate guanylyltransferase activity"/>
    <property type="evidence" value="ECO:0007669"/>
    <property type="project" value="InterPro"/>
</dbReference>
<organism evidence="6 7">
    <name type="scientific">Panacagrimonas perspica</name>
    <dbReference type="NCBI Taxonomy" id="381431"/>
    <lineage>
        <taxon>Bacteria</taxon>
        <taxon>Pseudomonadati</taxon>
        <taxon>Pseudomonadota</taxon>
        <taxon>Gammaproteobacteria</taxon>
        <taxon>Nevskiales</taxon>
        <taxon>Nevskiaceae</taxon>
        <taxon>Panacagrimonas</taxon>
    </lineage>
</organism>
<keyword evidence="3 5" id="KW-0547">Nucleotide-binding</keyword>
<comment type="similarity">
    <text evidence="5">Belongs to the CofC family.</text>
</comment>
<evidence type="ECO:0000256" key="1">
    <source>
        <dbReference type="ARBA" id="ARBA00022679"/>
    </source>
</evidence>
<evidence type="ECO:0000256" key="2">
    <source>
        <dbReference type="ARBA" id="ARBA00022695"/>
    </source>
</evidence>
<evidence type="ECO:0000256" key="5">
    <source>
        <dbReference type="HAMAP-Rule" id="MF_02114"/>
    </source>
</evidence>
<dbReference type="HAMAP" id="MF_02114">
    <property type="entry name" value="CofC"/>
    <property type="match status" value="1"/>
</dbReference>
<reference evidence="6 7" key="1">
    <citation type="submission" date="2019-03" db="EMBL/GenBank/DDBJ databases">
        <title>Genomic Encyclopedia of Type Strains, Phase IV (KMG-IV): sequencing the most valuable type-strain genomes for metagenomic binning, comparative biology and taxonomic classification.</title>
        <authorList>
            <person name="Goeker M."/>
        </authorList>
    </citation>
    <scope>NUCLEOTIDE SEQUENCE [LARGE SCALE GENOMIC DNA]</scope>
    <source>
        <strain evidence="6 7">DSM 26377</strain>
    </source>
</reference>
<dbReference type="OrthoDB" id="6334386at2"/>
<dbReference type="PANTHER" id="PTHR40392:SF1">
    <property type="entry name" value="2-PHOSPHO-L-LACTATE GUANYLYLTRANSFERASE"/>
    <property type="match status" value="1"/>
</dbReference>
<dbReference type="SUPFAM" id="SSF53448">
    <property type="entry name" value="Nucleotide-diphospho-sugar transferases"/>
    <property type="match status" value="1"/>
</dbReference>
<keyword evidence="1 5" id="KW-0808">Transferase</keyword>
<keyword evidence="4 5" id="KW-0342">GTP-binding</keyword>
<dbReference type="GO" id="GO:0005525">
    <property type="term" value="F:GTP binding"/>
    <property type="evidence" value="ECO:0007669"/>
    <property type="project" value="UniProtKB-KW"/>
</dbReference>
<comment type="caution">
    <text evidence="6">The sequence shown here is derived from an EMBL/GenBank/DDBJ whole genome shotgun (WGS) entry which is preliminary data.</text>
</comment>
<evidence type="ECO:0000313" key="6">
    <source>
        <dbReference type="EMBL" id="TDU31797.1"/>
    </source>
</evidence>
<dbReference type="GO" id="GO:0052645">
    <property type="term" value="P:F420-0 metabolic process"/>
    <property type="evidence" value="ECO:0007669"/>
    <property type="project" value="UniProtKB-UniRule"/>
</dbReference>
<proteinExistence type="inferred from homology"/>
<protein>
    <recommendedName>
        <fullName evidence="5">3-phospho-D-glycerate guanylyltransferase</fullName>
        <shortName evidence="5">3PG guanylyltransferase</shortName>
        <ecNumber evidence="5">2.7.7.106</ecNumber>
    </recommendedName>
</protein>
<dbReference type="Pfam" id="PF01983">
    <property type="entry name" value="CofC"/>
    <property type="match status" value="1"/>
</dbReference>
<dbReference type="Proteomes" id="UP000295341">
    <property type="component" value="Unassembled WGS sequence"/>
</dbReference>
<comment type="pathway">
    <text evidence="5">Cofactor biosynthesis; coenzyme F420 biosynthesis.</text>
</comment>
<dbReference type="PANTHER" id="PTHR40392">
    <property type="entry name" value="2-PHOSPHO-L-LACTATE GUANYLYLTRANSFERASE"/>
    <property type="match status" value="1"/>
</dbReference>
<comment type="function">
    <text evidence="5">Guanylyltransferase that catalyzes the activation of (2R)-3-phosphoglycerate (3PG) as 3-[(R)-glyceryl]-diphospho-5'-guanosine, via the condensation of 3PG with GTP. It is involved in the biosynthesis of a derivative of the hydride carrier cofactor coenzyme F420, 3PG-F420.</text>
</comment>
<dbReference type="NCBIfam" id="TIGR03552">
    <property type="entry name" value="F420_cofC"/>
    <property type="match status" value="1"/>
</dbReference>
<dbReference type="AlphaFoldDB" id="A0A4S3K4N1"/>